<dbReference type="InterPro" id="IPR003594">
    <property type="entry name" value="HATPase_dom"/>
</dbReference>
<dbReference type="Pfam" id="PF02518">
    <property type="entry name" value="HATPase_c"/>
    <property type="match status" value="1"/>
</dbReference>
<dbReference type="CDD" id="cd00082">
    <property type="entry name" value="HisKA"/>
    <property type="match status" value="1"/>
</dbReference>
<evidence type="ECO:0000313" key="9">
    <source>
        <dbReference type="Proteomes" id="UP000192333"/>
    </source>
</evidence>
<dbReference type="InterPro" id="IPR003661">
    <property type="entry name" value="HisK_dim/P_dom"/>
</dbReference>
<dbReference type="Gene3D" id="2.60.40.10">
    <property type="entry name" value="Immunoglobulins"/>
    <property type="match status" value="1"/>
</dbReference>
<dbReference type="SUPFAM" id="SSF63829">
    <property type="entry name" value="Calcium-dependent phosphotriesterase"/>
    <property type="match status" value="1"/>
</dbReference>
<evidence type="ECO:0000256" key="6">
    <source>
        <dbReference type="SAM" id="SignalP"/>
    </source>
</evidence>
<dbReference type="InterPro" id="IPR013783">
    <property type="entry name" value="Ig-like_fold"/>
</dbReference>
<dbReference type="InterPro" id="IPR015943">
    <property type="entry name" value="WD40/YVTN_repeat-like_dom_sf"/>
</dbReference>
<feature type="coiled-coil region" evidence="4">
    <location>
        <begin position="834"/>
        <end position="870"/>
    </location>
</feature>
<dbReference type="SUPFAM" id="SSF55874">
    <property type="entry name" value="ATPase domain of HSP90 chaperone/DNA topoisomerase II/histidine kinase"/>
    <property type="match status" value="1"/>
</dbReference>
<keyword evidence="5" id="KW-0812">Transmembrane</keyword>
<protein>
    <recommendedName>
        <fullName evidence="2">histidine kinase</fullName>
        <ecNumber evidence="2">2.7.13.3</ecNumber>
    </recommendedName>
</protein>
<organism evidence="8 9">
    <name type="scientific">Aquiflexum balticum DSM 16537</name>
    <dbReference type="NCBI Taxonomy" id="758820"/>
    <lineage>
        <taxon>Bacteria</taxon>
        <taxon>Pseudomonadati</taxon>
        <taxon>Bacteroidota</taxon>
        <taxon>Cytophagia</taxon>
        <taxon>Cytophagales</taxon>
        <taxon>Cyclobacteriaceae</taxon>
        <taxon>Aquiflexum</taxon>
    </lineage>
</organism>
<dbReference type="OrthoDB" id="9806995at2"/>
<gene>
    <name evidence="8" type="ORF">SAMN00777080_1388</name>
</gene>
<feature type="signal peptide" evidence="6">
    <location>
        <begin position="1"/>
        <end position="33"/>
    </location>
</feature>
<dbReference type="GO" id="GO:0000155">
    <property type="term" value="F:phosphorelay sensor kinase activity"/>
    <property type="evidence" value="ECO:0007669"/>
    <property type="project" value="InterPro"/>
</dbReference>
<name>A0A1W2H1N1_9BACT</name>
<evidence type="ECO:0000256" key="5">
    <source>
        <dbReference type="SAM" id="Phobius"/>
    </source>
</evidence>
<dbReference type="SUPFAM" id="SSF47384">
    <property type="entry name" value="Homodimeric domain of signal transducing histidine kinase"/>
    <property type="match status" value="1"/>
</dbReference>
<keyword evidence="5" id="KW-0472">Membrane</keyword>
<keyword evidence="4" id="KW-0175">Coiled coil</keyword>
<evidence type="ECO:0000313" key="8">
    <source>
        <dbReference type="EMBL" id="SMD42823.1"/>
    </source>
</evidence>
<feature type="chain" id="PRO_5012551803" description="histidine kinase" evidence="6">
    <location>
        <begin position="34"/>
        <end position="1138"/>
    </location>
</feature>
<keyword evidence="6" id="KW-0732">Signal</keyword>
<dbReference type="PRINTS" id="PR00344">
    <property type="entry name" value="BCTRLSENSOR"/>
</dbReference>
<dbReference type="InterPro" id="IPR005467">
    <property type="entry name" value="His_kinase_dom"/>
</dbReference>
<dbReference type="Pfam" id="PF07495">
    <property type="entry name" value="Y_Y_Y"/>
    <property type="match status" value="1"/>
</dbReference>
<dbReference type="RefSeq" id="WP_084119584.1">
    <property type="nucleotide sequence ID" value="NZ_LT838813.1"/>
</dbReference>
<dbReference type="STRING" id="758820.SAMN00777080_1388"/>
<reference evidence="9" key="1">
    <citation type="submission" date="2017-04" db="EMBL/GenBank/DDBJ databases">
        <authorList>
            <person name="Varghese N."/>
            <person name="Submissions S."/>
        </authorList>
    </citation>
    <scope>NUCLEOTIDE SEQUENCE [LARGE SCALE GENOMIC DNA]</scope>
    <source>
        <strain evidence="9">DSM 16537</strain>
    </source>
</reference>
<dbReference type="SMART" id="SM00388">
    <property type="entry name" value="HisKA"/>
    <property type="match status" value="1"/>
</dbReference>
<dbReference type="InterPro" id="IPR036890">
    <property type="entry name" value="HATPase_C_sf"/>
</dbReference>
<keyword evidence="5" id="KW-1133">Transmembrane helix</keyword>
<feature type="transmembrane region" description="Helical" evidence="5">
    <location>
        <begin position="816"/>
        <end position="834"/>
    </location>
</feature>
<dbReference type="EMBL" id="LT838813">
    <property type="protein sequence ID" value="SMD42823.1"/>
    <property type="molecule type" value="Genomic_DNA"/>
</dbReference>
<dbReference type="Proteomes" id="UP000192333">
    <property type="component" value="Chromosome I"/>
</dbReference>
<proteinExistence type="predicted"/>
<dbReference type="EC" id="2.7.13.3" evidence="2"/>
<keyword evidence="3" id="KW-0597">Phosphoprotein</keyword>
<dbReference type="PANTHER" id="PTHR43547:SF2">
    <property type="entry name" value="HYBRID SIGNAL TRANSDUCTION HISTIDINE KINASE C"/>
    <property type="match status" value="1"/>
</dbReference>
<dbReference type="PROSITE" id="PS50109">
    <property type="entry name" value="HIS_KIN"/>
    <property type="match status" value="1"/>
</dbReference>
<dbReference type="InterPro" id="IPR036097">
    <property type="entry name" value="HisK_dim/P_sf"/>
</dbReference>
<dbReference type="SMART" id="SM00387">
    <property type="entry name" value="HATPase_c"/>
    <property type="match status" value="1"/>
</dbReference>
<dbReference type="Gene3D" id="3.30.565.10">
    <property type="entry name" value="Histidine kinase-like ATPase, C-terminal domain"/>
    <property type="match status" value="1"/>
</dbReference>
<evidence type="ECO:0000256" key="3">
    <source>
        <dbReference type="ARBA" id="ARBA00022553"/>
    </source>
</evidence>
<dbReference type="PANTHER" id="PTHR43547">
    <property type="entry name" value="TWO-COMPONENT HISTIDINE KINASE"/>
    <property type="match status" value="1"/>
</dbReference>
<accession>A0A1W2H1N1</accession>
<dbReference type="AlphaFoldDB" id="A0A1W2H1N1"/>
<dbReference type="InterPro" id="IPR004358">
    <property type="entry name" value="Sig_transdc_His_kin-like_C"/>
</dbReference>
<dbReference type="SUPFAM" id="SSF101898">
    <property type="entry name" value="NHL repeat"/>
    <property type="match status" value="1"/>
</dbReference>
<evidence type="ECO:0000256" key="1">
    <source>
        <dbReference type="ARBA" id="ARBA00000085"/>
    </source>
</evidence>
<sequence>MNKENTHTKLLKKRFLVGLTTLFLLGSTFSSQAQNFIFNNITSDDGLPSTSVTDVTQDTYGFIYLGTWDGVYQFDGKSYRKIYYEGRYVEADDKGGVWIEAQEGNLVYYDSNRDSLTFYLNVDSRRRYIQVLIGKEGEVLAATSKGIMRLDPESQKFVLEPGQEKGSVWELNQGENGRINFLFAAKNEGFIKMGTRGPNGEFSYEQFPKDENTKGKVSFAASYPTIILPYGKSGTVLLNLNGLAIRESNTGPWTFKKVTEPEILKEKGFENDASYLLLDQFLWLNQRNAITRINVETGESLTIHSGANTQKELLPMSSGYGCRLFLDQQGVLWIPKFAYGISLLNTYQSDFGLLRDEKGEVIPDILSSYELSDGSFWVGLRISFDRSLIQFSSDRKTILHRVGDTRTDLAERASIIRFPGKSIGTELTHPYPWDITQTADSVLWVGTGSPEAGSGGLNRIDPKTGLITRYRNDPEDTTSLGQNWVLGILKDPRDKLWINHTGGVDFFDPQTETFEHVVKDTSRSGFRGVLIDSRDNILIEEGVRNSWLLLDSKTKAIVKKGKLFGQGLGVILAYPYLDQKSRIWIASVNGFGFASEDYDGLKFWLTYEEFGYPDLEIKAFSNDDQGNVYFASSEGIFQYNPETGKTVRFGSERGLQSNLFNTKLNNRGPSGKIYFSVNGGMNVFDPKELKTNPYPPQVLIRGITLDGKSYQTYLDSADKKPNHTISSLIIPPGITTLNINFATIHFGGNGKNNAQYRLLNFDDTWQDAGISGNAVFTNLPAGDCTLEIKSVNLDGIWNEIPLQISIIVLPPWYQTWWAYLLYFGLFVLLAYVFIQEQRRRAAQKERELAKDRELAQAKEIEKAYSELKSTQAQLIQSEKMASLGELTAGIAHEIQNPLNFVNNFSEVSAELLDEVKETRTKKQETRPRTEEDEIEDEILEDIKKNLEKINHHGKRADAIVKGMLEHSRTGSGEKELTDINYLASEYLNLAYQSFKSKNEGVDIKLITELDPTIPKIELVRADIGKVLLNILNNAFYAVGTRHVGTVHALSLEPMVIVTTSPLEGGRGVEISIKDNGPGIPSSIKDKIFQPFFTTKPTGQGTGLGLSLSYDIVKAHGGEIRVESQIGSGTVFTINLPLT</sequence>
<evidence type="ECO:0000256" key="4">
    <source>
        <dbReference type="SAM" id="Coils"/>
    </source>
</evidence>
<evidence type="ECO:0000256" key="2">
    <source>
        <dbReference type="ARBA" id="ARBA00012438"/>
    </source>
</evidence>
<comment type="catalytic activity">
    <reaction evidence="1">
        <text>ATP + protein L-histidine = ADP + protein N-phospho-L-histidine.</text>
        <dbReference type="EC" id="2.7.13.3"/>
    </reaction>
</comment>
<dbReference type="Gene3D" id="1.10.287.130">
    <property type="match status" value="1"/>
</dbReference>
<keyword evidence="9" id="KW-1185">Reference proteome</keyword>
<evidence type="ECO:0000259" key="7">
    <source>
        <dbReference type="PROSITE" id="PS50109"/>
    </source>
</evidence>
<dbReference type="InterPro" id="IPR011123">
    <property type="entry name" value="Y_Y_Y"/>
</dbReference>
<feature type="domain" description="Histidine kinase" evidence="7">
    <location>
        <begin position="889"/>
        <end position="1138"/>
    </location>
</feature>
<dbReference type="Gene3D" id="2.130.10.10">
    <property type="entry name" value="YVTN repeat-like/Quinoprotein amine dehydrogenase"/>
    <property type="match status" value="3"/>
</dbReference>